<keyword evidence="1" id="KW-0472">Membrane</keyword>
<feature type="transmembrane region" description="Helical" evidence="1">
    <location>
        <begin position="168"/>
        <end position="187"/>
    </location>
</feature>
<accession>A0ABY8VDN6</accession>
<evidence type="ECO:0000256" key="1">
    <source>
        <dbReference type="SAM" id="Phobius"/>
    </source>
</evidence>
<organism evidence="2 3">
    <name type="scientific">Corynebacterium breve</name>
    <dbReference type="NCBI Taxonomy" id="3049799"/>
    <lineage>
        <taxon>Bacteria</taxon>
        <taxon>Bacillati</taxon>
        <taxon>Actinomycetota</taxon>
        <taxon>Actinomycetes</taxon>
        <taxon>Mycobacteriales</taxon>
        <taxon>Corynebacteriaceae</taxon>
        <taxon>Corynebacterium</taxon>
    </lineage>
</organism>
<feature type="transmembrane region" description="Helical" evidence="1">
    <location>
        <begin position="92"/>
        <end position="118"/>
    </location>
</feature>
<dbReference type="EMBL" id="CP126969">
    <property type="protein sequence ID" value="WIM66850.1"/>
    <property type="molecule type" value="Genomic_DNA"/>
</dbReference>
<evidence type="ECO:0000313" key="2">
    <source>
        <dbReference type="EMBL" id="WIM66850.1"/>
    </source>
</evidence>
<keyword evidence="3" id="KW-1185">Reference proteome</keyword>
<evidence type="ECO:0008006" key="4">
    <source>
        <dbReference type="Google" id="ProtNLM"/>
    </source>
</evidence>
<protein>
    <recommendedName>
        <fullName evidence="4">ABC transporter permease</fullName>
    </recommendedName>
</protein>
<dbReference type="RefSeq" id="WP_284823526.1">
    <property type="nucleotide sequence ID" value="NZ_CP126969.1"/>
</dbReference>
<feature type="transmembrane region" description="Helical" evidence="1">
    <location>
        <begin position="49"/>
        <end position="71"/>
    </location>
</feature>
<reference evidence="2 3" key="1">
    <citation type="submission" date="2023-05" db="EMBL/GenBank/DDBJ databases">
        <title>Corynebacterium suedekumii sp. nov. and Corynebacterium breve sp. nov. isolated from raw cow's milk.</title>
        <authorList>
            <person name="Baer M.K."/>
            <person name="Mehl L."/>
            <person name="Hellmuth R."/>
            <person name="Marke G."/>
            <person name="Lipski A."/>
        </authorList>
    </citation>
    <scope>NUCLEOTIDE SEQUENCE [LARGE SCALE GENOMIC DNA]</scope>
    <source>
        <strain evidence="2 3">R4</strain>
    </source>
</reference>
<name>A0ABY8VDN6_9CORY</name>
<feature type="transmembrane region" description="Helical" evidence="1">
    <location>
        <begin position="217"/>
        <end position="239"/>
    </location>
</feature>
<proteinExistence type="predicted"/>
<keyword evidence="1" id="KW-1133">Transmembrane helix</keyword>
<feature type="transmembrane region" description="Helical" evidence="1">
    <location>
        <begin position="138"/>
        <end position="161"/>
    </location>
</feature>
<evidence type="ECO:0000313" key="3">
    <source>
        <dbReference type="Proteomes" id="UP001225598"/>
    </source>
</evidence>
<sequence length="245" mass="25485">MKLALGAAREMFTAPATWVYLLLICGGMATGAVLAGWAQGLDQTFDVSALSIAADLATIVIIVGASMMAAAPYSRGSIGFAYLSDNNRGLDLVFRLLLIVGALVLAGIVGMVGGYLGLTLFGAEVDLSSFSDRANGGGFIWTALLQWTVLAALAAGTAIALRNGVWAVVIWMADFFFIEGMLSLVGADWARALLGVLPVGLTRLVGLGEYPVVDQSVPLAVGILVAWVIAVSVVASVIVRRRPVE</sequence>
<dbReference type="Proteomes" id="UP001225598">
    <property type="component" value="Chromosome"/>
</dbReference>
<gene>
    <name evidence="2" type="ORF">QP027_06840</name>
</gene>
<feature type="transmembrane region" description="Helical" evidence="1">
    <location>
        <begin position="12"/>
        <end position="37"/>
    </location>
</feature>
<keyword evidence="1" id="KW-0812">Transmembrane</keyword>